<name>A0ABW1PL28_9FLAO</name>
<evidence type="ECO:0000313" key="1">
    <source>
        <dbReference type="EMBL" id="MFC6095552.1"/>
    </source>
</evidence>
<comment type="caution">
    <text evidence="1">The sequence shown here is derived from an EMBL/GenBank/DDBJ whole genome shotgun (WGS) entry which is preliminary data.</text>
</comment>
<sequence>MENYKVQAKIAKEDVPSLLNHFDEREVWNKVKQLVKDGKAIITVLERDDDYNGFDFPVEVTKINADWDKDFKGNLFIETDFLLRDDEANGQFVMGKVSELLEKSNFEIYSYYLDGDLYQSYGYIDDQFSFDQDETKNIVEIENREREQLDLFKKKKKK</sequence>
<keyword evidence="2" id="KW-1185">Reference proteome</keyword>
<reference evidence="2" key="1">
    <citation type="journal article" date="2019" name="Int. J. Syst. Evol. Microbiol.">
        <title>The Global Catalogue of Microorganisms (GCM) 10K type strain sequencing project: providing services to taxonomists for standard genome sequencing and annotation.</title>
        <authorList>
            <consortium name="The Broad Institute Genomics Platform"/>
            <consortium name="The Broad Institute Genome Sequencing Center for Infectious Disease"/>
            <person name="Wu L."/>
            <person name="Ma J."/>
        </authorList>
    </citation>
    <scope>NUCLEOTIDE SEQUENCE [LARGE SCALE GENOMIC DNA]</scope>
    <source>
        <strain evidence="2">CCUG 49679</strain>
    </source>
</reference>
<organism evidence="1 2">
    <name type="scientific">Flavobacterium qiangtangense</name>
    <dbReference type="NCBI Taxonomy" id="1442595"/>
    <lineage>
        <taxon>Bacteria</taxon>
        <taxon>Pseudomonadati</taxon>
        <taxon>Bacteroidota</taxon>
        <taxon>Flavobacteriia</taxon>
        <taxon>Flavobacteriales</taxon>
        <taxon>Flavobacteriaceae</taxon>
        <taxon>Flavobacterium</taxon>
    </lineage>
</organism>
<dbReference type="EMBL" id="JBHSQB010000003">
    <property type="protein sequence ID" value="MFC6095552.1"/>
    <property type="molecule type" value="Genomic_DNA"/>
</dbReference>
<evidence type="ECO:0008006" key="3">
    <source>
        <dbReference type="Google" id="ProtNLM"/>
    </source>
</evidence>
<dbReference type="Proteomes" id="UP001596287">
    <property type="component" value="Unassembled WGS sequence"/>
</dbReference>
<proteinExistence type="predicted"/>
<gene>
    <name evidence="1" type="ORF">ACFPVY_02750</name>
</gene>
<evidence type="ECO:0000313" key="2">
    <source>
        <dbReference type="Proteomes" id="UP001596287"/>
    </source>
</evidence>
<protein>
    <recommendedName>
        <fullName evidence="3">DUF4265 domain-containing protein</fullName>
    </recommendedName>
</protein>
<dbReference type="RefSeq" id="WP_379790186.1">
    <property type="nucleotide sequence ID" value="NZ_JBHSQB010000003.1"/>
</dbReference>
<accession>A0ABW1PL28</accession>